<feature type="domain" description="4'-phosphopantetheinyl transferase" evidence="3">
    <location>
        <begin position="120"/>
        <end position="196"/>
    </location>
</feature>
<evidence type="ECO:0000256" key="2">
    <source>
        <dbReference type="ARBA" id="ARBA00022679"/>
    </source>
</evidence>
<evidence type="ECO:0000259" key="3">
    <source>
        <dbReference type="Pfam" id="PF01648"/>
    </source>
</evidence>
<keyword evidence="2 4" id="KW-0808">Transferase</keyword>
<dbReference type="PANTHER" id="PTHR12215:SF10">
    <property type="entry name" value="L-AMINOADIPATE-SEMIALDEHYDE DEHYDROGENASE-PHOSPHOPANTETHEINYL TRANSFERASE"/>
    <property type="match status" value="1"/>
</dbReference>
<dbReference type="GO" id="GO:0019878">
    <property type="term" value="P:lysine biosynthetic process via aminoadipic acid"/>
    <property type="evidence" value="ECO:0007669"/>
    <property type="project" value="TreeGrafter"/>
</dbReference>
<comment type="similarity">
    <text evidence="1">Belongs to the P-Pant transferase superfamily. Gsp/Sfp/HetI/AcpT family.</text>
</comment>
<dbReference type="STRING" id="417292.SAMN05421806_119106"/>
<name>A0A1G9HNV4_9ACTN</name>
<organism evidence="4 5">
    <name type="scientific">Streptomyces indicus</name>
    <dbReference type="NCBI Taxonomy" id="417292"/>
    <lineage>
        <taxon>Bacteria</taxon>
        <taxon>Bacillati</taxon>
        <taxon>Actinomycetota</taxon>
        <taxon>Actinomycetes</taxon>
        <taxon>Kitasatosporales</taxon>
        <taxon>Streptomycetaceae</taxon>
        <taxon>Streptomyces</taxon>
    </lineage>
</organism>
<dbReference type="InterPro" id="IPR050559">
    <property type="entry name" value="P-Pant_transferase_sf"/>
</dbReference>
<dbReference type="OrthoDB" id="190168at2"/>
<dbReference type="Proteomes" id="UP000199155">
    <property type="component" value="Unassembled WGS sequence"/>
</dbReference>
<dbReference type="EMBL" id="FNFF01000019">
    <property type="protein sequence ID" value="SDL14414.1"/>
    <property type="molecule type" value="Genomic_DNA"/>
</dbReference>
<proteinExistence type="inferred from homology"/>
<evidence type="ECO:0000313" key="4">
    <source>
        <dbReference type="EMBL" id="SDL14414.1"/>
    </source>
</evidence>
<dbReference type="GO" id="GO:0008897">
    <property type="term" value="F:holo-[acyl-carrier-protein] synthase activity"/>
    <property type="evidence" value="ECO:0007669"/>
    <property type="project" value="InterPro"/>
</dbReference>
<accession>A0A1G9HNV4</accession>
<dbReference type="AlphaFoldDB" id="A0A1G9HNV4"/>
<dbReference type="GO" id="GO:0005829">
    <property type="term" value="C:cytosol"/>
    <property type="evidence" value="ECO:0007669"/>
    <property type="project" value="TreeGrafter"/>
</dbReference>
<keyword evidence="5" id="KW-1185">Reference proteome</keyword>
<gene>
    <name evidence="4" type="ORF">SAMN05421806_119106</name>
</gene>
<dbReference type="Gene3D" id="3.90.470.20">
    <property type="entry name" value="4'-phosphopantetheinyl transferase domain"/>
    <property type="match status" value="1"/>
</dbReference>
<dbReference type="SUPFAM" id="SSF56214">
    <property type="entry name" value="4'-phosphopantetheinyl transferase"/>
    <property type="match status" value="2"/>
</dbReference>
<protein>
    <submittedName>
        <fullName evidence="4">4'-phosphopantetheinyl transferase</fullName>
    </submittedName>
</protein>
<dbReference type="Pfam" id="PF01648">
    <property type="entry name" value="ACPS"/>
    <property type="match status" value="1"/>
</dbReference>
<evidence type="ECO:0000256" key="1">
    <source>
        <dbReference type="ARBA" id="ARBA00010990"/>
    </source>
</evidence>
<dbReference type="PANTHER" id="PTHR12215">
    <property type="entry name" value="PHOSPHOPANTETHEINE TRANSFERASE"/>
    <property type="match status" value="1"/>
</dbReference>
<evidence type="ECO:0000313" key="5">
    <source>
        <dbReference type="Proteomes" id="UP000199155"/>
    </source>
</evidence>
<reference evidence="4 5" key="1">
    <citation type="submission" date="2016-10" db="EMBL/GenBank/DDBJ databases">
        <authorList>
            <person name="de Groot N.N."/>
        </authorList>
    </citation>
    <scope>NUCLEOTIDE SEQUENCE [LARGE SCALE GENOMIC DNA]</scope>
    <source>
        <strain evidence="4 5">CGMCC 4.5727</strain>
    </source>
</reference>
<sequence length="257" mass="27712">MKLPHPPPGGADLWLLRQPEPGTCTGVLDLAELDENERRRAGTCRREAGRLLYSSAHIGLRRLLGAYLDTAPGALRFGRAPCPCCDRRHGRPVLQDTESTLHFSLSHGSGMALIGVSTLPIGVDVERVPTSDTARVCFPALHPEEQSELSAGAQAGIDAISFGQLWTRKEAYLKGLGTGLARDLAADYLGDNADRRPADWTVLDVPCGPRHIGAVALHVVQQPVQSVTVHWLPIDSLYQGATCVVDKQEHLLGELVA</sequence>
<dbReference type="InterPro" id="IPR037143">
    <property type="entry name" value="4-PPantetheinyl_Trfase_dom_sf"/>
</dbReference>
<dbReference type="InterPro" id="IPR008278">
    <property type="entry name" value="4-PPantetheinyl_Trfase_dom"/>
</dbReference>
<dbReference type="GO" id="GO:0000287">
    <property type="term" value="F:magnesium ion binding"/>
    <property type="evidence" value="ECO:0007669"/>
    <property type="project" value="InterPro"/>
</dbReference>